<gene>
    <name evidence="4" type="ORF">MNBD_GAMMA19-1791</name>
</gene>
<dbReference type="EMBL" id="UOFV01000183">
    <property type="protein sequence ID" value="VAW99628.1"/>
    <property type="molecule type" value="Genomic_DNA"/>
</dbReference>
<dbReference type="SUPFAM" id="SSF47144">
    <property type="entry name" value="HSC20 (HSCB), C-terminal oligomerisation domain"/>
    <property type="match status" value="1"/>
</dbReference>
<proteinExistence type="inferred from homology"/>
<dbReference type="SUPFAM" id="SSF46565">
    <property type="entry name" value="Chaperone J-domain"/>
    <property type="match status" value="1"/>
</dbReference>
<evidence type="ECO:0000256" key="2">
    <source>
        <dbReference type="ARBA" id="ARBA00023186"/>
    </source>
</evidence>
<dbReference type="InterPro" id="IPR004640">
    <property type="entry name" value="HscB"/>
</dbReference>
<dbReference type="Pfam" id="PF07743">
    <property type="entry name" value="HSCB_C"/>
    <property type="match status" value="1"/>
</dbReference>
<dbReference type="InterPro" id="IPR001623">
    <property type="entry name" value="DnaJ_domain"/>
</dbReference>
<dbReference type="Gene3D" id="1.20.1280.20">
    <property type="entry name" value="HscB, C-terminal domain"/>
    <property type="match status" value="1"/>
</dbReference>
<dbReference type="NCBIfam" id="TIGR00714">
    <property type="entry name" value="hscB"/>
    <property type="match status" value="1"/>
</dbReference>
<name>A0A3B1A1L1_9ZZZZ</name>
<dbReference type="InterPro" id="IPR036869">
    <property type="entry name" value="J_dom_sf"/>
</dbReference>
<protein>
    <submittedName>
        <fullName evidence="4">Chaperone protein HscB</fullName>
    </submittedName>
</protein>
<dbReference type="InterPro" id="IPR009073">
    <property type="entry name" value="HscB_oligo_C"/>
</dbReference>
<accession>A0A3B1A1L1</accession>
<dbReference type="GO" id="GO:0044571">
    <property type="term" value="P:[2Fe-2S] cluster assembly"/>
    <property type="evidence" value="ECO:0007669"/>
    <property type="project" value="InterPro"/>
</dbReference>
<dbReference type="AlphaFoldDB" id="A0A3B1A1L1"/>
<dbReference type="GO" id="GO:0051087">
    <property type="term" value="F:protein-folding chaperone binding"/>
    <property type="evidence" value="ECO:0007669"/>
    <property type="project" value="InterPro"/>
</dbReference>
<dbReference type="HAMAP" id="MF_00682">
    <property type="entry name" value="HscB"/>
    <property type="match status" value="1"/>
</dbReference>
<feature type="domain" description="J" evidence="3">
    <location>
        <begin position="9"/>
        <end position="83"/>
    </location>
</feature>
<dbReference type="GO" id="GO:0001671">
    <property type="term" value="F:ATPase activator activity"/>
    <property type="evidence" value="ECO:0007669"/>
    <property type="project" value="InterPro"/>
</dbReference>
<evidence type="ECO:0000313" key="4">
    <source>
        <dbReference type="EMBL" id="VAW99628.1"/>
    </source>
</evidence>
<dbReference type="InterPro" id="IPR036386">
    <property type="entry name" value="HscB_C_sf"/>
</dbReference>
<dbReference type="GO" id="GO:1990230">
    <property type="term" value="C:iron-sulfur cluster transfer complex"/>
    <property type="evidence" value="ECO:0007669"/>
    <property type="project" value="TreeGrafter"/>
</dbReference>
<evidence type="ECO:0000259" key="3">
    <source>
        <dbReference type="PROSITE" id="PS50076"/>
    </source>
</evidence>
<dbReference type="PANTHER" id="PTHR14021:SF15">
    <property type="entry name" value="IRON-SULFUR CLUSTER CO-CHAPERONE PROTEIN HSCB"/>
    <property type="match status" value="1"/>
</dbReference>
<dbReference type="Gene3D" id="1.10.287.110">
    <property type="entry name" value="DnaJ domain"/>
    <property type="match status" value="1"/>
</dbReference>
<reference evidence="4" key="1">
    <citation type="submission" date="2018-06" db="EMBL/GenBank/DDBJ databases">
        <authorList>
            <person name="Zhirakovskaya E."/>
        </authorList>
    </citation>
    <scope>NUCLEOTIDE SEQUENCE</scope>
</reference>
<organism evidence="4">
    <name type="scientific">hydrothermal vent metagenome</name>
    <dbReference type="NCBI Taxonomy" id="652676"/>
    <lineage>
        <taxon>unclassified sequences</taxon>
        <taxon>metagenomes</taxon>
        <taxon>ecological metagenomes</taxon>
    </lineage>
</organism>
<keyword evidence="2" id="KW-0143">Chaperone</keyword>
<sequence>MQAADFSSNFFALFDLPVSFDVDSDALSARYREAQRAAHPDKFANAPEVERRLSVQMAARINEAYRTLKDPLSRGRYLLELHGVALDDSDTAFDGAFLMEQMELRERLADVKNSADPVSQLGGIADDIAAHDKSLITQMASLLNEASAESLQQAREVSRKLQFFRRLNEEVEALEDELGDY</sequence>
<dbReference type="PROSITE" id="PS50076">
    <property type="entry name" value="DNAJ_2"/>
    <property type="match status" value="1"/>
</dbReference>
<evidence type="ECO:0000256" key="1">
    <source>
        <dbReference type="ARBA" id="ARBA00010476"/>
    </source>
</evidence>
<dbReference type="SMART" id="SM00271">
    <property type="entry name" value="DnaJ"/>
    <property type="match status" value="1"/>
</dbReference>
<dbReference type="CDD" id="cd06257">
    <property type="entry name" value="DnaJ"/>
    <property type="match status" value="1"/>
</dbReference>
<dbReference type="PANTHER" id="PTHR14021">
    <property type="entry name" value="IRON-SULFUR CLUSTER CO-CHAPERONE PROTEIN HSCB"/>
    <property type="match status" value="1"/>
</dbReference>
<comment type="similarity">
    <text evidence="1">Belongs to the HscB family.</text>
</comment>
<dbReference type="GO" id="GO:0051259">
    <property type="term" value="P:protein complex oligomerization"/>
    <property type="evidence" value="ECO:0007669"/>
    <property type="project" value="InterPro"/>
</dbReference>